<protein>
    <recommendedName>
        <fullName evidence="2">Uroporphyrinogen decarboxylase (URO-D) domain-containing protein</fullName>
    </recommendedName>
</protein>
<dbReference type="EMBL" id="BARS01045791">
    <property type="protein sequence ID" value="GAG36594.1"/>
    <property type="molecule type" value="Genomic_DNA"/>
</dbReference>
<dbReference type="Gene3D" id="3.20.20.210">
    <property type="match status" value="1"/>
</dbReference>
<evidence type="ECO:0008006" key="2">
    <source>
        <dbReference type="Google" id="ProtNLM"/>
    </source>
</evidence>
<dbReference type="InterPro" id="IPR038071">
    <property type="entry name" value="UROD/MetE-like_sf"/>
</dbReference>
<comment type="caution">
    <text evidence="1">The sequence shown here is derived from an EMBL/GenBank/DDBJ whole genome shotgun (WGS) entry which is preliminary data.</text>
</comment>
<name>X0X079_9ZZZZ</name>
<feature type="non-terminal residue" evidence="1">
    <location>
        <position position="1"/>
    </location>
</feature>
<accession>X0X079</accession>
<organism evidence="1">
    <name type="scientific">marine sediment metagenome</name>
    <dbReference type="NCBI Taxonomy" id="412755"/>
    <lineage>
        <taxon>unclassified sequences</taxon>
        <taxon>metagenomes</taxon>
        <taxon>ecological metagenomes</taxon>
    </lineage>
</organism>
<gene>
    <name evidence="1" type="ORF">S01H1_69010</name>
</gene>
<reference evidence="1" key="1">
    <citation type="journal article" date="2014" name="Front. Microbiol.">
        <title>High frequency of phylogenetically diverse reductive dehalogenase-homologous genes in deep subseafloor sedimentary metagenomes.</title>
        <authorList>
            <person name="Kawai M."/>
            <person name="Futagami T."/>
            <person name="Toyoda A."/>
            <person name="Takaki Y."/>
            <person name="Nishi S."/>
            <person name="Hori S."/>
            <person name="Arai W."/>
            <person name="Tsubouchi T."/>
            <person name="Morono Y."/>
            <person name="Uchiyama I."/>
            <person name="Ito T."/>
            <person name="Fujiyama A."/>
            <person name="Inagaki F."/>
            <person name="Takami H."/>
        </authorList>
    </citation>
    <scope>NUCLEOTIDE SEQUENCE</scope>
    <source>
        <strain evidence="1">Expedition CK06-06</strain>
    </source>
</reference>
<dbReference type="AlphaFoldDB" id="X0X079"/>
<proteinExistence type="predicted"/>
<evidence type="ECO:0000313" key="1">
    <source>
        <dbReference type="EMBL" id="GAG36594.1"/>
    </source>
</evidence>
<sequence>VMMDMIENPSWLHEAMAFLAEGNRRLMQQYIDQNLLSLNNDWTYQNSGGNGYTDELPAPGFDPSRVRPCDMWASAESQELAQVSPEMHEEFALCYERPLLEPFGLNGYGCCEDLTRKLGDVLKIRNIRRISISPFADADKCAEKLGDKAIYSWKPHPSHLVGKFDADRVRAYIRHTLEVTRANGCVVEMILKDTHTCENHPERFSRWCRIARDQVERIG</sequence>